<keyword evidence="6" id="KW-1185">Reference proteome</keyword>
<dbReference type="Pfam" id="PF16367">
    <property type="entry name" value="RRM_7"/>
    <property type="match status" value="1"/>
</dbReference>
<dbReference type="PANTHER" id="PTHR12566:SF9">
    <property type="entry name" value="CYTOPLASMIC POLYADENYLATION ELEMENT-BINDING PROTEIN 1"/>
    <property type="match status" value="1"/>
</dbReference>
<name>A0A9N9SLF0_PHACE</name>
<proteinExistence type="predicted"/>
<keyword evidence="1" id="KW-0677">Repeat</keyword>
<reference evidence="5" key="1">
    <citation type="submission" date="2022-01" db="EMBL/GenBank/DDBJ databases">
        <authorList>
            <person name="King R."/>
        </authorList>
    </citation>
    <scope>NUCLEOTIDE SEQUENCE</scope>
</reference>
<dbReference type="GO" id="GO:0045202">
    <property type="term" value="C:synapse"/>
    <property type="evidence" value="ECO:0007669"/>
    <property type="project" value="TreeGrafter"/>
</dbReference>
<gene>
    <name evidence="5" type="ORF">PHAECO_LOCUS11045</name>
</gene>
<dbReference type="OrthoDB" id="10033548at2759"/>
<dbReference type="GO" id="GO:0005737">
    <property type="term" value="C:cytoplasm"/>
    <property type="evidence" value="ECO:0007669"/>
    <property type="project" value="TreeGrafter"/>
</dbReference>
<evidence type="ECO:0000259" key="4">
    <source>
        <dbReference type="SMART" id="SM00360"/>
    </source>
</evidence>
<dbReference type="GO" id="GO:0005634">
    <property type="term" value="C:nucleus"/>
    <property type="evidence" value="ECO:0007669"/>
    <property type="project" value="TreeGrafter"/>
</dbReference>
<accession>A0A9N9SLF0</accession>
<feature type="domain" description="RRM" evidence="4">
    <location>
        <begin position="298"/>
        <end position="372"/>
    </location>
</feature>
<organism evidence="5 6">
    <name type="scientific">Phaedon cochleariae</name>
    <name type="common">Mustard beetle</name>
    <dbReference type="NCBI Taxonomy" id="80249"/>
    <lineage>
        <taxon>Eukaryota</taxon>
        <taxon>Metazoa</taxon>
        <taxon>Ecdysozoa</taxon>
        <taxon>Arthropoda</taxon>
        <taxon>Hexapoda</taxon>
        <taxon>Insecta</taxon>
        <taxon>Pterygota</taxon>
        <taxon>Neoptera</taxon>
        <taxon>Endopterygota</taxon>
        <taxon>Coleoptera</taxon>
        <taxon>Polyphaga</taxon>
        <taxon>Cucujiformia</taxon>
        <taxon>Chrysomeloidea</taxon>
        <taxon>Chrysomelidae</taxon>
        <taxon>Chrysomelinae</taxon>
        <taxon>Chrysomelini</taxon>
        <taxon>Phaedon</taxon>
    </lineage>
</organism>
<reference evidence="5" key="2">
    <citation type="submission" date="2022-10" db="EMBL/GenBank/DDBJ databases">
        <authorList>
            <consortium name="ENA_rothamsted_submissions"/>
            <consortium name="culmorum"/>
            <person name="King R."/>
        </authorList>
    </citation>
    <scope>NUCLEOTIDE SEQUENCE</scope>
</reference>
<dbReference type="GO" id="GO:0008135">
    <property type="term" value="F:translation factor activity, RNA binding"/>
    <property type="evidence" value="ECO:0007669"/>
    <property type="project" value="TreeGrafter"/>
</dbReference>
<dbReference type="InterPro" id="IPR000504">
    <property type="entry name" value="RRM_dom"/>
</dbReference>
<dbReference type="InterPro" id="IPR032292">
    <property type="entry name" value="CEBP1_N"/>
</dbReference>
<dbReference type="GO" id="GO:0000900">
    <property type="term" value="F:mRNA regulatory element binding translation repressor activity"/>
    <property type="evidence" value="ECO:0007669"/>
    <property type="project" value="TreeGrafter"/>
</dbReference>
<dbReference type="EMBL" id="OU896713">
    <property type="protein sequence ID" value="CAG9824051.1"/>
    <property type="molecule type" value="Genomic_DNA"/>
</dbReference>
<dbReference type="InterPro" id="IPR012677">
    <property type="entry name" value="Nucleotide-bd_a/b_plait_sf"/>
</dbReference>
<dbReference type="SMART" id="SM00360">
    <property type="entry name" value="RRM"/>
    <property type="match status" value="1"/>
</dbReference>
<evidence type="ECO:0000256" key="3">
    <source>
        <dbReference type="ARBA" id="ARBA00022884"/>
    </source>
</evidence>
<dbReference type="GO" id="GO:0003730">
    <property type="term" value="F:mRNA 3'-UTR binding"/>
    <property type="evidence" value="ECO:0007669"/>
    <property type="project" value="InterPro"/>
</dbReference>
<dbReference type="FunFam" id="3.30.70.330:FF:000054">
    <property type="entry name" value="Cytoplasmic polyadenylation element-binding protein 1"/>
    <property type="match status" value="1"/>
</dbReference>
<keyword evidence="2" id="KW-0810">Translation regulation</keyword>
<dbReference type="SUPFAM" id="SSF54928">
    <property type="entry name" value="RNA-binding domain, RBD"/>
    <property type="match status" value="1"/>
</dbReference>
<dbReference type="Gene3D" id="3.30.70.330">
    <property type="match status" value="2"/>
</dbReference>
<dbReference type="Pfam" id="PF16368">
    <property type="entry name" value="CEBP1_N"/>
    <property type="match status" value="1"/>
</dbReference>
<dbReference type="FunFam" id="4.10.640.40:FF:000002">
    <property type="entry name" value="Putative Cytoplasmic polyadenylation element-binding protein 1"/>
    <property type="match status" value="1"/>
</dbReference>
<dbReference type="GO" id="GO:0043022">
    <property type="term" value="F:ribosome binding"/>
    <property type="evidence" value="ECO:0007669"/>
    <property type="project" value="TreeGrafter"/>
</dbReference>
<sequence length="655" mass="72050">FAYFQLNFSIPKNDCRDYAILQRHSINSLLDKPEILPQSPGDLLGLNSPRGLIGMNYGNASNNDFQQQCACTPPASSSYFQLDFDDHKLCDNSSPLNYSAATSTPKCLQRNMSLGSAGTSPCTPPHYYSARTLRSTSFSDSCGSSSPTVLEHPLFNANNNYSRSNTPESDSGISSPDGGLNDIFNSLNLNDNLARNLLYNGASDLDIANLQQLQAIQALKYLQQQPPSPALLNSLLPSSCAHNNVQQLFGINLVSESLQLDRAARLNRSAASLYDATCTWSGVLPPRAAAKHAGYSSKVFLGGVPWDISEQLLVQTFKPYGAIRVEWPGKDKQATQPKGYVYVIFETEKNVKALLQACSCDYVNNGITWTEKADRNANKLAIEEHCPAGDYGHRRSWNDKNANKALMEEPCVGEYANRRCWNDKTTKALTQASCHNDYSISSNWYYKISSKRMKAKEVQVIPWVINDSNYTKSTSQKLDPSKTVFVGALHGMLNAEGLAKIMNDLFDGVVYAGIDTDKYKYPIGSGRVTFNNQISYTKAVAAAFIEIKTAKFTKKVQVDPYLEDSLCSICQVQQGPYFCRDMNCFRYFCRTCWQWQHAGEYRLHKPLMRNSKNSQVVGLGTVAVMPTSPGVGVVSSSASSSASSSSSSAVSAIAN</sequence>
<dbReference type="GO" id="GO:2000766">
    <property type="term" value="P:negative regulation of cytoplasmic translation"/>
    <property type="evidence" value="ECO:0007669"/>
    <property type="project" value="TreeGrafter"/>
</dbReference>
<dbReference type="Pfam" id="PF16366">
    <property type="entry name" value="CEBP_ZZ"/>
    <property type="match status" value="1"/>
</dbReference>
<dbReference type="AlphaFoldDB" id="A0A9N9SLF0"/>
<dbReference type="InterPro" id="IPR038446">
    <property type="entry name" value="CEBP_ZZ_sf"/>
</dbReference>
<dbReference type="Gene3D" id="4.10.640.40">
    <property type="entry name" value="Cytoplasmic polyadenylation element-binding protein, ZZ domain"/>
    <property type="match status" value="1"/>
</dbReference>
<dbReference type="InterPro" id="IPR034819">
    <property type="entry name" value="CPEB"/>
</dbReference>
<protein>
    <recommendedName>
        <fullName evidence="4">RRM domain-containing protein</fullName>
    </recommendedName>
</protein>
<dbReference type="CDD" id="cd19757">
    <property type="entry name" value="Bbox1"/>
    <property type="match status" value="1"/>
</dbReference>
<dbReference type="GO" id="GO:0043005">
    <property type="term" value="C:neuron projection"/>
    <property type="evidence" value="ECO:0007669"/>
    <property type="project" value="TreeGrafter"/>
</dbReference>
<keyword evidence="3" id="KW-0694">RNA-binding</keyword>
<dbReference type="InterPro" id="IPR032296">
    <property type="entry name" value="CEBP_ZZ"/>
</dbReference>
<dbReference type="Proteomes" id="UP001153737">
    <property type="component" value="Chromosome 7"/>
</dbReference>
<dbReference type="CDD" id="cd12725">
    <property type="entry name" value="RRM2_CPEB1"/>
    <property type="match status" value="1"/>
</dbReference>
<evidence type="ECO:0000256" key="2">
    <source>
        <dbReference type="ARBA" id="ARBA00022845"/>
    </source>
</evidence>
<evidence type="ECO:0000313" key="5">
    <source>
        <dbReference type="EMBL" id="CAG9824051.1"/>
    </source>
</evidence>
<feature type="non-terminal residue" evidence="5">
    <location>
        <position position="1"/>
    </location>
</feature>
<evidence type="ECO:0000256" key="1">
    <source>
        <dbReference type="ARBA" id="ARBA00022737"/>
    </source>
</evidence>
<dbReference type="InterPro" id="IPR035979">
    <property type="entry name" value="RBD_domain_sf"/>
</dbReference>
<dbReference type="PANTHER" id="PTHR12566">
    <property type="entry name" value="CYTOPLASMIC POLYADENYLATION ELEMENT BINDING PROTEIN CPEB"/>
    <property type="match status" value="1"/>
</dbReference>
<evidence type="ECO:0000313" key="6">
    <source>
        <dbReference type="Proteomes" id="UP001153737"/>
    </source>
</evidence>